<keyword evidence="3" id="KW-1185">Reference proteome</keyword>
<evidence type="ECO:0000256" key="1">
    <source>
        <dbReference type="SAM" id="MobiDB-lite"/>
    </source>
</evidence>
<feature type="region of interest" description="Disordered" evidence="1">
    <location>
        <begin position="56"/>
        <end position="79"/>
    </location>
</feature>
<dbReference type="OrthoDB" id="2081253at2"/>
<evidence type="ECO:0000313" key="2">
    <source>
        <dbReference type="EMBL" id="SJM96049.1"/>
    </source>
</evidence>
<dbReference type="Pfam" id="PF05069">
    <property type="entry name" value="Phage_tail_S"/>
    <property type="match status" value="1"/>
</dbReference>
<dbReference type="InterPro" id="IPR006522">
    <property type="entry name" value="Phage_virion_morphogenesis"/>
</dbReference>
<evidence type="ECO:0000313" key="3">
    <source>
        <dbReference type="Proteomes" id="UP000195667"/>
    </source>
</evidence>
<reference evidence="3" key="1">
    <citation type="submission" date="2017-02" db="EMBL/GenBank/DDBJ databases">
        <authorList>
            <person name="Daims H."/>
        </authorList>
    </citation>
    <scope>NUCLEOTIDE SEQUENCE [LARGE SCALE GENOMIC DNA]</scope>
</reference>
<gene>
    <name evidence="2" type="ORF">CRENPOLYSF1_830029</name>
</gene>
<dbReference type="RefSeq" id="WP_087145045.1">
    <property type="nucleotide sequence ID" value="NZ_FUKI01000163.1"/>
</dbReference>
<organism evidence="2 3">
    <name type="scientific">Crenothrix polyspora</name>
    <dbReference type="NCBI Taxonomy" id="360316"/>
    <lineage>
        <taxon>Bacteria</taxon>
        <taxon>Pseudomonadati</taxon>
        <taxon>Pseudomonadota</taxon>
        <taxon>Gammaproteobacteria</taxon>
        <taxon>Methylococcales</taxon>
        <taxon>Crenotrichaceae</taxon>
        <taxon>Crenothrix</taxon>
    </lineage>
</organism>
<dbReference type="AlphaFoldDB" id="A0A1R4HIM5"/>
<dbReference type="Proteomes" id="UP000195667">
    <property type="component" value="Unassembled WGS sequence"/>
</dbReference>
<proteinExistence type="predicted"/>
<protein>
    <submittedName>
        <fullName evidence="2">Putative Phage virion morphogenesis protein</fullName>
    </submittedName>
</protein>
<accession>A0A1R4HIM5</accession>
<sequence>MPNITIEINSQQVDAMLSSLIRQGTNLTPALGEIGHSMVGLIDLLFINTETPDGAQWPELSPVTKKRRRDGSEKPLNDTGILKNSITSNVLNGASVEAGSNIKYAAMQNYGGKKSAFPHLWGDIPARQFLPTSQLPEAWGNDVIGIINRHIQRGLG</sequence>
<dbReference type="EMBL" id="FUKI01000163">
    <property type="protein sequence ID" value="SJM96049.1"/>
    <property type="molecule type" value="Genomic_DNA"/>
</dbReference>
<name>A0A1R4HIM5_9GAMM</name>